<protein>
    <submittedName>
        <fullName evidence="5">Aminotransferase class I/II-fold pyridoxal phosphate-dependent enzyme</fullName>
    </submittedName>
</protein>
<dbReference type="AlphaFoldDB" id="A0A8T4IQ51"/>
<dbReference type="InterPro" id="IPR015424">
    <property type="entry name" value="PyrdxlP-dep_Trfase"/>
</dbReference>
<dbReference type="GO" id="GO:0008483">
    <property type="term" value="F:transaminase activity"/>
    <property type="evidence" value="ECO:0007669"/>
    <property type="project" value="UniProtKB-KW"/>
</dbReference>
<dbReference type="PANTHER" id="PTHR43643:SF3">
    <property type="entry name" value="HISTIDINOL-PHOSPHATE AMINOTRANSFERASE"/>
    <property type="match status" value="1"/>
</dbReference>
<organism evidence="5 6">
    <name type="scientific">Streptomyces daliensis</name>
    <dbReference type="NCBI Taxonomy" id="299421"/>
    <lineage>
        <taxon>Bacteria</taxon>
        <taxon>Bacillati</taxon>
        <taxon>Actinomycetota</taxon>
        <taxon>Actinomycetes</taxon>
        <taxon>Kitasatosporales</taxon>
        <taxon>Streptomycetaceae</taxon>
        <taxon>Streptomyces</taxon>
    </lineage>
</organism>
<evidence type="ECO:0000256" key="3">
    <source>
        <dbReference type="ARBA" id="ARBA00022898"/>
    </source>
</evidence>
<gene>
    <name evidence="5" type="ORF">KDA82_06370</name>
</gene>
<keyword evidence="2" id="KW-0808">Transferase</keyword>
<comment type="caution">
    <text evidence="5">The sequence shown here is derived from an EMBL/GenBank/DDBJ whole genome shotgun (WGS) entry which is preliminary data.</text>
</comment>
<keyword evidence="3" id="KW-0663">Pyridoxal phosphate</keyword>
<keyword evidence="1 5" id="KW-0032">Aminotransferase</keyword>
<dbReference type="InterPro" id="IPR050106">
    <property type="entry name" value="HistidinolP_aminotransfase"/>
</dbReference>
<dbReference type="SUPFAM" id="SSF53383">
    <property type="entry name" value="PLP-dependent transferases"/>
    <property type="match status" value="1"/>
</dbReference>
<dbReference type="Pfam" id="PF00155">
    <property type="entry name" value="Aminotran_1_2"/>
    <property type="match status" value="1"/>
</dbReference>
<dbReference type="Gene3D" id="3.40.640.10">
    <property type="entry name" value="Type I PLP-dependent aspartate aminotransferase-like (Major domain)"/>
    <property type="match status" value="1"/>
</dbReference>
<accession>A0A8T4IQ51</accession>
<name>A0A8T4IQ51_9ACTN</name>
<dbReference type="InterPro" id="IPR015422">
    <property type="entry name" value="PyrdxlP-dep_Trfase_small"/>
</dbReference>
<dbReference type="PANTHER" id="PTHR43643">
    <property type="entry name" value="HISTIDINOL-PHOSPHATE AMINOTRANSFERASE 2"/>
    <property type="match status" value="1"/>
</dbReference>
<evidence type="ECO:0000256" key="2">
    <source>
        <dbReference type="ARBA" id="ARBA00022679"/>
    </source>
</evidence>
<evidence type="ECO:0000259" key="4">
    <source>
        <dbReference type="Pfam" id="PF00155"/>
    </source>
</evidence>
<dbReference type="GO" id="GO:0030170">
    <property type="term" value="F:pyridoxal phosphate binding"/>
    <property type="evidence" value="ECO:0007669"/>
    <property type="project" value="InterPro"/>
</dbReference>
<dbReference type="InterPro" id="IPR015421">
    <property type="entry name" value="PyrdxlP-dep_Trfase_major"/>
</dbReference>
<sequence>MRPAQRLAVTAHARQPHPGDEALDLRWSPDEARFSAPLLEHVWTGLLRCAPAELGERARHYAVRDPFGARRAAPVLSAHFGCRFTPEHVTVGAGTTGLLHALACLAAAPATVLHLAAHHPDLPLWARRLGARTVPPARSVEEAAARAARHTPSLVLAERPAVDGTLCTAEAVGRLADVLARTGDGDGLLVVDESYACYGGPQVSVAPLVARHPNLVVLRGVSKGYCAGGLRTGFALASPRATARLRNVAPPLAAGELGLHAALAMLAEGDVFAGLRARVAEVRPRFLRMLRAAGCTVPVPTPGEGDGNEAPWLPWTVVADDARTRTVLEHRRILGKEVCTVPPSPALLRLSVPLSDERERAVTEALTRRG</sequence>
<dbReference type="Gene3D" id="3.90.1150.10">
    <property type="entry name" value="Aspartate Aminotransferase, domain 1"/>
    <property type="match status" value="1"/>
</dbReference>
<feature type="domain" description="Aminotransferase class I/classII large" evidence="4">
    <location>
        <begin position="82"/>
        <end position="297"/>
    </location>
</feature>
<evidence type="ECO:0000313" key="6">
    <source>
        <dbReference type="Proteomes" id="UP000675554"/>
    </source>
</evidence>
<dbReference type="InterPro" id="IPR004839">
    <property type="entry name" value="Aminotransferase_I/II_large"/>
</dbReference>
<reference evidence="5" key="1">
    <citation type="submission" date="2021-04" db="EMBL/GenBank/DDBJ databases">
        <title>Sequencing of actinobacteria type strains.</title>
        <authorList>
            <person name="Nguyen G.-S."/>
            <person name="Wentzel A."/>
        </authorList>
    </citation>
    <scope>NUCLEOTIDE SEQUENCE</scope>
    <source>
        <strain evidence="5">DSM 42095</strain>
    </source>
</reference>
<dbReference type="Proteomes" id="UP000675554">
    <property type="component" value="Unassembled WGS sequence"/>
</dbReference>
<evidence type="ECO:0000256" key="1">
    <source>
        <dbReference type="ARBA" id="ARBA00022576"/>
    </source>
</evidence>
<evidence type="ECO:0000313" key="5">
    <source>
        <dbReference type="EMBL" id="MBR7672653.1"/>
    </source>
</evidence>
<keyword evidence="6" id="KW-1185">Reference proteome</keyword>
<dbReference type="EMBL" id="JAGSMN010000122">
    <property type="protein sequence ID" value="MBR7672653.1"/>
    <property type="molecule type" value="Genomic_DNA"/>
</dbReference>
<proteinExistence type="predicted"/>